<dbReference type="GO" id="GO:0031956">
    <property type="term" value="F:medium-chain fatty acid-CoA ligase activity"/>
    <property type="evidence" value="ECO:0007669"/>
    <property type="project" value="TreeGrafter"/>
</dbReference>
<organism evidence="4 5">
    <name type="scientific">Sphingomonas changnyeongensis</name>
    <dbReference type="NCBI Taxonomy" id="2698679"/>
    <lineage>
        <taxon>Bacteria</taxon>
        <taxon>Pseudomonadati</taxon>
        <taxon>Pseudomonadota</taxon>
        <taxon>Alphaproteobacteria</taxon>
        <taxon>Sphingomonadales</taxon>
        <taxon>Sphingomonadaceae</taxon>
        <taxon>Sphingomonas</taxon>
    </lineage>
</organism>
<dbReference type="CDD" id="cd05941">
    <property type="entry name" value="MCS"/>
    <property type="match status" value="1"/>
</dbReference>
<dbReference type="Pfam" id="PF13193">
    <property type="entry name" value="AMP-binding_C"/>
    <property type="match status" value="1"/>
</dbReference>
<accession>A0A7Z2NVM7</accession>
<protein>
    <submittedName>
        <fullName evidence="4">AMP-binding protein</fullName>
    </submittedName>
</protein>
<evidence type="ECO:0000259" key="2">
    <source>
        <dbReference type="Pfam" id="PF00501"/>
    </source>
</evidence>
<dbReference type="NCBIfam" id="NF005702">
    <property type="entry name" value="PRK07514.1"/>
    <property type="match status" value="1"/>
</dbReference>
<dbReference type="PANTHER" id="PTHR43201:SF8">
    <property type="entry name" value="ACYL-COA SYNTHETASE FAMILY MEMBER 3"/>
    <property type="match status" value="1"/>
</dbReference>
<comment type="similarity">
    <text evidence="1">Belongs to the ATP-dependent AMP-binding enzyme family.</text>
</comment>
<dbReference type="SUPFAM" id="SSF56801">
    <property type="entry name" value="Acetyl-CoA synthetase-like"/>
    <property type="match status" value="1"/>
</dbReference>
<dbReference type="EMBL" id="CP047895">
    <property type="protein sequence ID" value="QHL90648.1"/>
    <property type="molecule type" value="Genomic_DNA"/>
</dbReference>
<dbReference type="RefSeq" id="WP_160592575.1">
    <property type="nucleotide sequence ID" value="NZ_CP047895.1"/>
</dbReference>
<keyword evidence="5" id="KW-1185">Reference proteome</keyword>
<dbReference type="KEGG" id="schy:GVO57_07150"/>
<gene>
    <name evidence="4" type="ORF">GVO57_07150</name>
</gene>
<evidence type="ECO:0000259" key="3">
    <source>
        <dbReference type="Pfam" id="PF13193"/>
    </source>
</evidence>
<evidence type="ECO:0000256" key="1">
    <source>
        <dbReference type="ARBA" id="ARBA00006432"/>
    </source>
</evidence>
<dbReference type="Pfam" id="PF00501">
    <property type="entry name" value="AMP-binding"/>
    <property type="match status" value="1"/>
</dbReference>
<dbReference type="InterPro" id="IPR020845">
    <property type="entry name" value="AMP-binding_CS"/>
</dbReference>
<dbReference type="InterPro" id="IPR025110">
    <property type="entry name" value="AMP-bd_C"/>
</dbReference>
<proteinExistence type="inferred from homology"/>
<name>A0A7Z2NVM7_9SPHN</name>
<dbReference type="InterPro" id="IPR000873">
    <property type="entry name" value="AMP-dep_synth/lig_dom"/>
</dbReference>
<reference evidence="4 5" key="1">
    <citation type="submission" date="2020-01" db="EMBL/GenBank/DDBJ databases">
        <title>Sphingomonas sp. C33 whole genome sequece.</title>
        <authorList>
            <person name="Park C."/>
        </authorList>
    </citation>
    <scope>NUCLEOTIDE SEQUENCE [LARGE SCALE GENOMIC DNA]</scope>
    <source>
        <strain evidence="4 5">C33</strain>
    </source>
</reference>
<dbReference type="PANTHER" id="PTHR43201">
    <property type="entry name" value="ACYL-COA SYNTHETASE"/>
    <property type="match status" value="1"/>
</dbReference>
<dbReference type="Gene3D" id="3.40.50.12780">
    <property type="entry name" value="N-terminal domain of ligase-like"/>
    <property type="match status" value="1"/>
</dbReference>
<dbReference type="Proteomes" id="UP000464468">
    <property type="component" value="Chromosome"/>
</dbReference>
<feature type="domain" description="AMP-binding enzyme C-terminal" evidence="3">
    <location>
        <begin position="381"/>
        <end position="456"/>
    </location>
</feature>
<dbReference type="Gene3D" id="3.30.300.30">
    <property type="match status" value="1"/>
</dbReference>
<dbReference type="AlphaFoldDB" id="A0A7Z2NVM7"/>
<dbReference type="PROSITE" id="PS00455">
    <property type="entry name" value="AMP_BINDING"/>
    <property type="match status" value="1"/>
</dbReference>
<evidence type="ECO:0000313" key="4">
    <source>
        <dbReference type="EMBL" id="QHL90648.1"/>
    </source>
</evidence>
<feature type="domain" description="AMP-dependent synthetase/ligase" evidence="2">
    <location>
        <begin position="10"/>
        <end position="330"/>
    </location>
</feature>
<dbReference type="InterPro" id="IPR042099">
    <property type="entry name" value="ANL_N_sf"/>
</dbReference>
<evidence type="ECO:0000313" key="5">
    <source>
        <dbReference type="Proteomes" id="UP000464468"/>
    </source>
</evidence>
<dbReference type="InterPro" id="IPR045851">
    <property type="entry name" value="AMP-bd_C_sf"/>
</dbReference>
<dbReference type="GO" id="GO:0006631">
    <property type="term" value="P:fatty acid metabolic process"/>
    <property type="evidence" value="ECO:0007669"/>
    <property type="project" value="TreeGrafter"/>
</dbReference>
<sequence>MLFETLRAGFPADPATIAIEGPGLTPLSYGDLDAMTARLAAALAARGVRPGDRILATAPKSVEALTVYLAAIRAGIVYVPVNPGATAHELDYFRADAEPALIVDAAMLAALGGEAAAAAPSPLPPPSADALAAILYTSGTTGRPKGAMLSHGNLAANATTLIRAWGFSAADRLIHALPIFHVHGLFVASHCALGSGARMIWHGGFDAGRVAGDLARATVLMGVPTFYSRLLDRSDLTPDRVAAMRLFISGSAPLSAEVHRAFAARTGHAILERYGMTETGMLASNPLAGARVPGSVGPPLPGVAIRIDDPDDDGVGGIEVSGPNVFGGYWRQADRTAEAFAANGWFRTGDLGRFDDAGYLHIVGRAKDLVITGGLNVYPAEVEAEIDRLPGVAEAAVIGVPHPDFGEAVVAIVAPAAGARLDPASIPAALRDRLAAYKIPKAVHVVDALPRNTMGKIEKAALRQRHASIFS</sequence>